<dbReference type="GO" id="GO:0032456">
    <property type="term" value="P:endocytic recycling"/>
    <property type="evidence" value="ECO:0007669"/>
    <property type="project" value="TreeGrafter"/>
</dbReference>
<dbReference type="PANTHER" id="PTHR15954">
    <property type="entry name" value="VACUOLAR PROTEIN SORTING-ASSOCIATED PROTEIN 51 HOMOLOG"/>
    <property type="match status" value="1"/>
</dbReference>
<dbReference type="GO" id="GO:0006869">
    <property type="term" value="P:lipid transport"/>
    <property type="evidence" value="ECO:0007669"/>
    <property type="project" value="UniProtKB-UniRule"/>
</dbReference>
<dbReference type="GO" id="GO:0015031">
    <property type="term" value="P:protein transport"/>
    <property type="evidence" value="ECO:0007669"/>
    <property type="project" value="UniProtKB-UniRule"/>
</dbReference>
<dbReference type="Pfam" id="PF08700">
    <property type="entry name" value="VPS51_Exo84_N"/>
    <property type="match status" value="1"/>
</dbReference>
<sequence>MDEKAQRVKDLLASYYGADDEATGDSDATADATGRTGTGGGASAAEANSGKGSSPRLAARSPAPSAGLDSAAFDDERYLSSLLQKTRLDGLLSKHSEMVSEIQTLDGDMQMLVYDNYERFIAATDTIKRMRSNVEGMEGQMDKLLEGMERVADVSGEVNDRLSVHREEVERLHGVGGLLRKIRVVQELPGRLRKCLAHDALAIAARWYLDAKPVLERYGSTSFARVAKDTEQVVAEVRAKMQDQLAADTLDAGDAAEYMELLQAMGQPVQALRSEYVSSRESKLRACLDRASQRKRDMLLARAAGGGGEGTAEADAGSLQAFVAATNTDLLSELAGTASSFRSLFPDDAEQLVAAVQAPADEYLALVRSVLPPTPGAPSWSADQLVAALGTLATDMGRVGAIAPGARLHERALELAHAAIEGAAGAVGAEAVASVARAMTAAKEDLAGVLASGDVEAAAKAICSARDELRAAVMASAEEAIAGMADLSRSASAARELTGGVLPTLHAAMQREMSALVLGVLDRLAGVGAKDEESTPVPAIRLLGWAVLGVLEDEVVPKLMDAISEHAAEPDLTAGRRPPFVAGELIRGVGAAKSLALRTYAESRGRVLSSMVRKSIATPDWFNMKEPRAPRLYVEMMTKELDELARESTALLPPGDAGRSVAGQVPSQGETSMVDRFFREKVKVFADVEPTCASVQAAVIGIALRSLRECVREVTLGGAGYRQMQVDIAALRASLATRTQGDAALAFALDEALKAAEERATDNAGLDDDVIAGILESAAGGRSA</sequence>
<reference evidence="4" key="1">
    <citation type="submission" date="2021-01" db="EMBL/GenBank/DDBJ databases">
        <authorList>
            <person name="Corre E."/>
            <person name="Pelletier E."/>
            <person name="Niang G."/>
            <person name="Scheremetjew M."/>
            <person name="Finn R."/>
            <person name="Kale V."/>
            <person name="Holt S."/>
            <person name="Cochrane G."/>
            <person name="Meng A."/>
            <person name="Brown T."/>
            <person name="Cohen L."/>
        </authorList>
    </citation>
    <scope>NUCLEOTIDE SEQUENCE</scope>
    <source>
        <strain evidence="4">CCMP1413</strain>
    </source>
</reference>
<dbReference type="GO" id="GO:0048193">
    <property type="term" value="P:Golgi vesicle transport"/>
    <property type="evidence" value="ECO:0007669"/>
    <property type="project" value="TreeGrafter"/>
</dbReference>
<comment type="function">
    <text evidence="2">Acts as component of the GARP complex that is involved in retrograde transport from early and late endosomes to the trans-Golgi network (TGN).</text>
</comment>
<dbReference type="InterPro" id="IPR014812">
    <property type="entry name" value="Vps51"/>
</dbReference>
<comment type="subunit">
    <text evidence="2">Component of the Golgi-associated retrograde protein (GARP) complex.</text>
</comment>
<feature type="compositionally biased region" description="Low complexity" evidence="3">
    <location>
        <begin position="25"/>
        <end position="35"/>
    </location>
</feature>
<dbReference type="PANTHER" id="PTHR15954:SF4">
    <property type="entry name" value="VACUOLAR PROTEIN SORTING-ASSOCIATED PROTEIN 51 HOMOLOG"/>
    <property type="match status" value="1"/>
</dbReference>
<evidence type="ECO:0000256" key="1">
    <source>
        <dbReference type="ARBA" id="ARBA00006080"/>
    </source>
</evidence>
<dbReference type="GO" id="GO:1990745">
    <property type="term" value="C:EARP complex"/>
    <property type="evidence" value="ECO:0007669"/>
    <property type="project" value="TreeGrafter"/>
</dbReference>
<organism evidence="4">
    <name type="scientific">Prasinoderma coloniale</name>
    <dbReference type="NCBI Taxonomy" id="156133"/>
    <lineage>
        <taxon>Eukaryota</taxon>
        <taxon>Viridiplantae</taxon>
        <taxon>Prasinodermophyta</taxon>
        <taxon>Prasinodermophyceae</taxon>
        <taxon>Prasinodermales</taxon>
        <taxon>Prasinodermaceae</taxon>
        <taxon>Prasinoderma</taxon>
    </lineage>
</organism>
<dbReference type="EMBL" id="HBDZ01002271">
    <property type="protein sequence ID" value="CAD8231004.1"/>
    <property type="molecule type" value="Transcribed_RNA"/>
</dbReference>
<feature type="compositionally biased region" description="Low complexity" evidence="3">
    <location>
        <begin position="43"/>
        <end position="68"/>
    </location>
</feature>
<dbReference type="GO" id="GO:0007030">
    <property type="term" value="P:Golgi organization"/>
    <property type="evidence" value="ECO:0007669"/>
    <property type="project" value="UniProtKB-UniRule"/>
</dbReference>
<name>A0A7R9XVE8_9VIRI</name>
<keyword evidence="2" id="KW-0445">Lipid transport</keyword>
<dbReference type="GO" id="GO:0005829">
    <property type="term" value="C:cytosol"/>
    <property type="evidence" value="ECO:0007669"/>
    <property type="project" value="GOC"/>
</dbReference>
<gene>
    <name evidence="4" type="ORF">PCOL08062_LOCUS1803</name>
</gene>
<keyword evidence="2" id="KW-0333">Golgi apparatus</keyword>
<comment type="similarity">
    <text evidence="1 2">Belongs to the VPS51 family.</text>
</comment>
<dbReference type="GO" id="GO:0016020">
    <property type="term" value="C:membrane"/>
    <property type="evidence" value="ECO:0007669"/>
    <property type="project" value="TreeGrafter"/>
</dbReference>
<proteinExistence type="inferred from homology"/>
<keyword evidence="2" id="KW-0653">Protein transport</keyword>
<dbReference type="GO" id="GO:0042147">
    <property type="term" value="P:retrograde transport, endosome to Golgi"/>
    <property type="evidence" value="ECO:0007669"/>
    <property type="project" value="UniProtKB-UniRule"/>
</dbReference>
<feature type="region of interest" description="Disordered" evidence="3">
    <location>
        <begin position="19"/>
        <end position="68"/>
    </location>
</feature>
<evidence type="ECO:0000256" key="2">
    <source>
        <dbReference type="RuleBase" id="RU368010"/>
    </source>
</evidence>
<evidence type="ECO:0000313" key="4">
    <source>
        <dbReference type="EMBL" id="CAD8231004.1"/>
    </source>
</evidence>
<protein>
    <recommendedName>
        <fullName evidence="2">Vacuolar protein sorting-associated protein 51 homolog</fullName>
    </recommendedName>
</protein>
<comment type="subcellular location">
    <subcellularLocation>
        <location evidence="2">Golgi apparatus</location>
        <location evidence="2">trans-Golgi network</location>
    </subcellularLocation>
</comment>
<evidence type="ECO:0000256" key="3">
    <source>
        <dbReference type="SAM" id="MobiDB-lite"/>
    </source>
</evidence>
<accession>A0A7R9XVE8</accession>
<dbReference type="GO" id="GO:0007041">
    <property type="term" value="P:lysosomal transport"/>
    <property type="evidence" value="ECO:0007669"/>
    <property type="project" value="TreeGrafter"/>
</dbReference>
<keyword evidence="2" id="KW-0813">Transport</keyword>
<dbReference type="AlphaFoldDB" id="A0A7R9XVE8"/>
<dbReference type="GO" id="GO:0000938">
    <property type="term" value="C:GARP complex"/>
    <property type="evidence" value="ECO:0007669"/>
    <property type="project" value="UniProtKB-UniRule"/>
</dbReference>